<dbReference type="AlphaFoldDB" id="A0A934KFS2"/>
<dbReference type="Proteomes" id="UP000614410">
    <property type="component" value="Unassembled WGS sequence"/>
</dbReference>
<comment type="caution">
    <text evidence="3">The sequence shown here is derived from an EMBL/GenBank/DDBJ whole genome shotgun (WGS) entry which is preliminary data.</text>
</comment>
<sequence length="69" mass="7884">MLTSTRPLHRSATTGPGPKVDGEVTLRGRRQRVRRRRLVMRLRDWLGISVIACFSLTLFAVTFFSLLGR</sequence>
<keyword evidence="2" id="KW-0812">Transmembrane</keyword>
<accession>A0A934KFS2</accession>
<gene>
    <name evidence="3" type="ORF">JF887_04595</name>
</gene>
<feature type="transmembrane region" description="Helical" evidence="2">
    <location>
        <begin position="45"/>
        <end position="67"/>
    </location>
</feature>
<keyword evidence="2" id="KW-1133">Transmembrane helix</keyword>
<evidence type="ECO:0000313" key="4">
    <source>
        <dbReference type="Proteomes" id="UP000614410"/>
    </source>
</evidence>
<evidence type="ECO:0000256" key="2">
    <source>
        <dbReference type="SAM" id="Phobius"/>
    </source>
</evidence>
<reference evidence="3 4" key="1">
    <citation type="submission" date="2020-10" db="EMBL/GenBank/DDBJ databases">
        <title>Ca. Dormibacterota MAGs.</title>
        <authorList>
            <person name="Montgomery K."/>
        </authorList>
    </citation>
    <scope>NUCLEOTIDE SEQUENCE [LARGE SCALE GENOMIC DNA]</scope>
    <source>
        <strain evidence="3">Mitchell_Peninsula_5</strain>
    </source>
</reference>
<proteinExistence type="predicted"/>
<protein>
    <submittedName>
        <fullName evidence="3">Uncharacterized protein</fullName>
    </submittedName>
</protein>
<name>A0A934KFS2_9BACT</name>
<keyword evidence="2" id="KW-0472">Membrane</keyword>
<evidence type="ECO:0000256" key="1">
    <source>
        <dbReference type="SAM" id="MobiDB-lite"/>
    </source>
</evidence>
<feature type="compositionally biased region" description="Polar residues" evidence="1">
    <location>
        <begin position="1"/>
        <end position="14"/>
    </location>
</feature>
<evidence type="ECO:0000313" key="3">
    <source>
        <dbReference type="EMBL" id="MBJ7608696.1"/>
    </source>
</evidence>
<organism evidence="3 4">
    <name type="scientific">Candidatus Amunia macphersoniae</name>
    <dbReference type="NCBI Taxonomy" id="3127014"/>
    <lineage>
        <taxon>Bacteria</taxon>
        <taxon>Bacillati</taxon>
        <taxon>Candidatus Dormiibacterota</taxon>
        <taxon>Candidatus Dormibacteria</taxon>
        <taxon>Candidatus Aeolococcales</taxon>
        <taxon>Candidatus Aeolococcaceae</taxon>
        <taxon>Candidatus Amunia</taxon>
    </lineage>
</organism>
<feature type="region of interest" description="Disordered" evidence="1">
    <location>
        <begin position="1"/>
        <end position="23"/>
    </location>
</feature>
<dbReference type="EMBL" id="JAEKNN010000023">
    <property type="protein sequence ID" value="MBJ7608696.1"/>
    <property type="molecule type" value="Genomic_DNA"/>
</dbReference>